<accession>A0AA38MAJ5</accession>
<comment type="caution">
    <text evidence="1">The sequence shown here is derived from an EMBL/GenBank/DDBJ whole genome shotgun (WGS) entry which is preliminary data.</text>
</comment>
<dbReference type="PANTHER" id="PTHR11232">
    <property type="entry name" value="PHOSPHOTYROSINE INTERACTION DOMAIN-CONTAINING FAMILY MEMBER"/>
    <property type="match status" value="1"/>
</dbReference>
<dbReference type="Gene3D" id="2.30.29.30">
    <property type="entry name" value="Pleckstrin-homology domain (PH domain)/Phosphotyrosine-binding domain (PTB)"/>
    <property type="match status" value="1"/>
</dbReference>
<name>A0AA38MAJ5_9CUCU</name>
<keyword evidence="2" id="KW-1185">Reference proteome</keyword>
<dbReference type="EMBL" id="JALNTZ010000006">
    <property type="protein sequence ID" value="KAJ3649775.1"/>
    <property type="molecule type" value="Genomic_DNA"/>
</dbReference>
<dbReference type="InterPro" id="IPR051133">
    <property type="entry name" value="Adapter_Engulfment-Domain"/>
</dbReference>
<dbReference type="SUPFAM" id="SSF50729">
    <property type="entry name" value="PH domain-like"/>
    <property type="match status" value="1"/>
</dbReference>
<evidence type="ECO:0000313" key="2">
    <source>
        <dbReference type="Proteomes" id="UP001168821"/>
    </source>
</evidence>
<reference evidence="1" key="1">
    <citation type="journal article" date="2023" name="G3 (Bethesda)">
        <title>Whole genome assemblies of Zophobas morio and Tenebrio molitor.</title>
        <authorList>
            <person name="Kaur S."/>
            <person name="Stinson S.A."/>
            <person name="diCenzo G.C."/>
        </authorList>
    </citation>
    <scope>NUCLEOTIDE SEQUENCE</scope>
    <source>
        <strain evidence="1">QUZm001</strain>
    </source>
</reference>
<dbReference type="GO" id="GO:0050998">
    <property type="term" value="F:nitric-oxide synthase binding"/>
    <property type="evidence" value="ECO:0007669"/>
    <property type="project" value="TreeGrafter"/>
</dbReference>
<sequence length="92" mass="10580">MLDVPRPTSRVEIVAAMRRIRYEFKAKGIKKKKVTLEVSVDGVKVTLRKKKKVTEREMLKLLYSDCTYKKILLTAVVLANGSDEKGETLDFY</sequence>
<evidence type="ECO:0000313" key="1">
    <source>
        <dbReference type="EMBL" id="KAJ3649775.1"/>
    </source>
</evidence>
<dbReference type="Proteomes" id="UP001168821">
    <property type="component" value="Unassembled WGS sequence"/>
</dbReference>
<dbReference type="InterPro" id="IPR011993">
    <property type="entry name" value="PH-like_dom_sf"/>
</dbReference>
<protein>
    <submittedName>
        <fullName evidence="1">Uncharacterized protein</fullName>
    </submittedName>
</protein>
<dbReference type="PANTHER" id="PTHR11232:SF17">
    <property type="entry name" value="CAPON-LIKE PROTEIN"/>
    <property type="match status" value="1"/>
</dbReference>
<proteinExistence type="predicted"/>
<organism evidence="1 2">
    <name type="scientific">Zophobas morio</name>
    <dbReference type="NCBI Taxonomy" id="2755281"/>
    <lineage>
        <taxon>Eukaryota</taxon>
        <taxon>Metazoa</taxon>
        <taxon>Ecdysozoa</taxon>
        <taxon>Arthropoda</taxon>
        <taxon>Hexapoda</taxon>
        <taxon>Insecta</taxon>
        <taxon>Pterygota</taxon>
        <taxon>Neoptera</taxon>
        <taxon>Endopterygota</taxon>
        <taxon>Coleoptera</taxon>
        <taxon>Polyphaga</taxon>
        <taxon>Cucujiformia</taxon>
        <taxon>Tenebrionidae</taxon>
        <taxon>Zophobas</taxon>
    </lineage>
</organism>
<gene>
    <name evidence="1" type="ORF">Zmor_021498</name>
</gene>
<dbReference type="AlphaFoldDB" id="A0AA38MAJ5"/>